<feature type="compositionally biased region" description="Basic and acidic residues" evidence="1">
    <location>
        <begin position="15"/>
        <end position="24"/>
    </location>
</feature>
<dbReference type="WBParaSite" id="BXY_0018100.1">
    <property type="protein sequence ID" value="BXY_0018100.1"/>
    <property type="gene ID" value="BXY_0018100"/>
</dbReference>
<organism evidence="3 5">
    <name type="scientific">Bursaphelenchus xylophilus</name>
    <name type="common">Pinewood nematode worm</name>
    <name type="synonym">Aphelenchoides xylophilus</name>
    <dbReference type="NCBI Taxonomy" id="6326"/>
    <lineage>
        <taxon>Eukaryota</taxon>
        <taxon>Metazoa</taxon>
        <taxon>Ecdysozoa</taxon>
        <taxon>Nematoda</taxon>
        <taxon>Chromadorea</taxon>
        <taxon>Rhabditida</taxon>
        <taxon>Tylenchina</taxon>
        <taxon>Tylenchomorpha</taxon>
        <taxon>Aphelenchoidea</taxon>
        <taxon>Aphelenchoididae</taxon>
        <taxon>Bursaphelenchus</taxon>
    </lineage>
</organism>
<dbReference type="Proteomes" id="UP000582659">
    <property type="component" value="Unassembled WGS sequence"/>
</dbReference>
<dbReference type="Proteomes" id="UP000659654">
    <property type="component" value="Unassembled WGS sequence"/>
</dbReference>
<feature type="region of interest" description="Disordered" evidence="1">
    <location>
        <begin position="1"/>
        <end position="30"/>
    </location>
</feature>
<keyword evidence="4" id="KW-1185">Reference proteome</keyword>
<evidence type="ECO:0000313" key="3">
    <source>
        <dbReference type="Proteomes" id="UP000095284"/>
    </source>
</evidence>
<sequence length="68" mass="7293">MSRTSGRNGPRRPGSHGEGEDKGPSKGFGPLNLFIMHEAEQQRSVGGGDRNQGTSDVIVKLEMAIDIE</sequence>
<evidence type="ECO:0000313" key="5">
    <source>
        <dbReference type="WBParaSite" id="BXY_0018100.1"/>
    </source>
</evidence>
<dbReference type="EMBL" id="CAJFCV020000004">
    <property type="protein sequence ID" value="CAG9115653.1"/>
    <property type="molecule type" value="Genomic_DNA"/>
</dbReference>
<evidence type="ECO:0000313" key="2">
    <source>
        <dbReference type="EMBL" id="CAD5226264.1"/>
    </source>
</evidence>
<dbReference type="EMBL" id="CAJFDI010000004">
    <property type="protein sequence ID" value="CAD5226264.1"/>
    <property type="molecule type" value="Genomic_DNA"/>
</dbReference>
<gene>
    <name evidence="2" type="ORF">BXYJ_LOCUS8958</name>
</gene>
<name>A0A1I7RHK3_BURXY</name>
<evidence type="ECO:0000313" key="4">
    <source>
        <dbReference type="Proteomes" id="UP000659654"/>
    </source>
</evidence>
<dbReference type="AlphaFoldDB" id="A0A1I7RHK3"/>
<protein>
    <submittedName>
        <fullName evidence="2">(pine wood nematode) hypothetical protein</fullName>
    </submittedName>
</protein>
<proteinExistence type="predicted"/>
<evidence type="ECO:0000256" key="1">
    <source>
        <dbReference type="SAM" id="MobiDB-lite"/>
    </source>
</evidence>
<dbReference type="Proteomes" id="UP000095284">
    <property type="component" value="Unplaced"/>
</dbReference>
<reference evidence="2" key="2">
    <citation type="submission" date="2020-09" db="EMBL/GenBank/DDBJ databases">
        <authorList>
            <person name="Kikuchi T."/>
        </authorList>
    </citation>
    <scope>NUCLEOTIDE SEQUENCE</scope>
    <source>
        <strain evidence="2">Ka4C1</strain>
    </source>
</reference>
<reference evidence="5" key="1">
    <citation type="submission" date="2016-11" db="UniProtKB">
        <authorList>
            <consortium name="WormBaseParasite"/>
        </authorList>
    </citation>
    <scope>IDENTIFICATION</scope>
</reference>
<accession>A0A1I7RHK3</accession>